<reference evidence="1" key="1">
    <citation type="submission" date="2021-02" db="EMBL/GenBank/DDBJ databases">
        <authorList>
            <person name="Nowell W R."/>
        </authorList>
    </citation>
    <scope>NUCLEOTIDE SEQUENCE</scope>
</reference>
<protein>
    <submittedName>
        <fullName evidence="1">Uncharacterized protein</fullName>
    </submittedName>
</protein>
<keyword evidence="2" id="KW-1185">Reference proteome</keyword>
<proteinExistence type="predicted"/>
<organism evidence="1 2">
    <name type="scientific">Rotaria socialis</name>
    <dbReference type="NCBI Taxonomy" id="392032"/>
    <lineage>
        <taxon>Eukaryota</taxon>
        <taxon>Metazoa</taxon>
        <taxon>Spiralia</taxon>
        <taxon>Gnathifera</taxon>
        <taxon>Rotifera</taxon>
        <taxon>Eurotatoria</taxon>
        <taxon>Bdelloidea</taxon>
        <taxon>Philodinida</taxon>
        <taxon>Philodinidae</taxon>
        <taxon>Rotaria</taxon>
    </lineage>
</organism>
<dbReference type="EMBL" id="CAJOBP010002228">
    <property type="protein sequence ID" value="CAF4342449.1"/>
    <property type="molecule type" value="Genomic_DNA"/>
</dbReference>
<evidence type="ECO:0000313" key="1">
    <source>
        <dbReference type="EMBL" id="CAF4342449.1"/>
    </source>
</evidence>
<evidence type="ECO:0000313" key="2">
    <source>
        <dbReference type="Proteomes" id="UP000663873"/>
    </source>
</evidence>
<sequence length="94" mass="10260">PTSTSNEKHSCVSSEINAEGAFFPSLIQCDKPIDSLLNILYDDACPISTIEYFHSISINTIGDLARATAVQIETYPIPSPKLTNIQNALSFLSR</sequence>
<feature type="non-terminal residue" evidence="1">
    <location>
        <position position="1"/>
    </location>
</feature>
<accession>A0A820KJE5</accession>
<dbReference type="Proteomes" id="UP000663873">
    <property type="component" value="Unassembled WGS sequence"/>
</dbReference>
<dbReference type="AlphaFoldDB" id="A0A820KJE5"/>
<gene>
    <name evidence="1" type="ORF">UJA718_LOCUS15234</name>
</gene>
<comment type="caution">
    <text evidence="1">The sequence shown here is derived from an EMBL/GenBank/DDBJ whole genome shotgun (WGS) entry which is preliminary data.</text>
</comment>
<name>A0A820KJE5_9BILA</name>